<dbReference type="SUPFAM" id="SSF46785">
    <property type="entry name" value="Winged helix' DNA-binding domain"/>
    <property type="match status" value="1"/>
</dbReference>
<proteinExistence type="predicted"/>
<dbReference type="RefSeq" id="XP_025399667.1">
    <property type="nucleotide sequence ID" value="XM_025545879.1"/>
</dbReference>
<evidence type="ECO:0000256" key="2">
    <source>
        <dbReference type="ARBA" id="ARBA00022679"/>
    </source>
</evidence>
<sequence length="400" mass="44415">MDVDRIAISPNAPDAIPALIDQISSSRTLSADDPKARLRLRDAARSLANALETPRDAIVRHRWSEATGYAAILTAIDLGLFGELGVGKSRSVGELAVVTKSDPVLLSRISKHLAAMEVITETGPDEYTATNLSTTLSVGRYADAFSLLSHWFFPAIYALPSFLQKAGYRNPSDITNSAFQLGHQTEAHFFQCAQRSPTLNKQFNNHMSVYHQGRPSWMDHGFYPVEERLVKGVDISTGDVFLVDIGGSTGHDLCEFRPKWPHVPGCLVLQDLPKVVAAVEKRDLPESIEVMAHDFFMEQPVRGARAYYMHSVLHDWPDDMCRKILSRLLPVVKPGYSKVLINENVAPSRDAHYETTSLDMNMLSISSGERTERHWTARGVGIIQWDVDKSASGHPVRRDG</sequence>
<dbReference type="InterPro" id="IPR029063">
    <property type="entry name" value="SAM-dependent_MTases_sf"/>
</dbReference>
<dbReference type="VEuPathDB" id="FungiDB:BO70DRAFT_387103"/>
<dbReference type="GO" id="GO:0008171">
    <property type="term" value="F:O-methyltransferase activity"/>
    <property type="evidence" value="ECO:0007669"/>
    <property type="project" value="InterPro"/>
</dbReference>
<evidence type="ECO:0000313" key="6">
    <source>
        <dbReference type="Proteomes" id="UP000247233"/>
    </source>
</evidence>
<protein>
    <submittedName>
        <fullName evidence="5">S-adenosyl-L-methionine-dependent methyltransferase</fullName>
    </submittedName>
</protein>
<dbReference type="Pfam" id="PF00891">
    <property type="entry name" value="Methyltransf_2"/>
    <property type="match status" value="1"/>
</dbReference>
<dbReference type="PANTHER" id="PTHR43712">
    <property type="entry name" value="PUTATIVE (AFU_ORTHOLOGUE AFUA_4G14580)-RELATED"/>
    <property type="match status" value="1"/>
</dbReference>
<gene>
    <name evidence="5" type="ORF">BO70DRAFT_387103</name>
</gene>
<dbReference type="EMBL" id="MSFL01000011">
    <property type="protein sequence ID" value="PWY82953.1"/>
    <property type="molecule type" value="Genomic_DNA"/>
</dbReference>
<evidence type="ECO:0000313" key="5">
    <source>
        <dbReference type="EMBL" id="PWY82953.1"/>
    </source>
</evidence>
<dbReference type="SUPFAM" id="SSF53335">
    <property type="entry name" value="S-adenosyl-L-methionine-dependent methyltransferases"/>
    <property type="match status" value="1"/>
</dbReference>
<organism evidence="5 6">
    <name type="scientific">Aspergillus heteromorphus CBS 117.55</name>
    <dbReference type="NCBI Taxonomy" id="1448321"/>
    <lineage>
        <taxon>Eukaryota</taxon>
        <taxon>Fungi</taxon>
        <taxon>Dikarya</taxon>
        <taxon>Ascomycota</taxon>
        <taxon>Pezizomycotina</taxon>
        <taxon>Eurotiomycetes</taxon>
        <taxon>Eurotiomycetidae</taxon>
        <taxon>Eurotiales</taxon>
        <taxon>Aspergillaceae</taxon>
        <taxon>Aspergillus</taxon>
        <taxon>Aspergillus subgen. Circumdati</taxon>
    </lineage>
</organism>
<dbReference type="InterPro" id="IPR001077">
    <property type="entry name" value="COMT_C"/>
</dbReference>
<dbReference type="PANTHER" id="PTHR43712:SF1">
    <property type="entry name" value="HYPOTHETICAL O-METHYLTRANSFERASE (EUROFUNG)-RELATED"/>
    <property type="match status" value="1"/>
</dbReference>
<dbReference type="OrthoDB" id="1535081at2759"/>
<comment type="caution">
    <text evidence="5">The sequence shown here is derived from an EMBL/GenBank/DDBJ whole genome shotgun (WGS) entry which is preliminary data.</text>
</comment>
<evidence type="ECO:0000256" key="1">
    <source>
        <dbReference type="ARBA" id="ARBA00022603"/>
    </source>
</evidence>
<reference evidence="5 6" key="1">
    <citation type="submission" date="2016-12" db="EMBL/GenBank/DDBJ databases">
        <title>The genomes of Aspergillus section Nigri reveals drivers in fungal speciation.</title>
        <authorList>
            <consortium name="DOE Joint Genome Institute"/>
            <person name="Vesth T.C."/>
            <person name="Nybo J."/>
            <person name="Theobald S."/>
            <person name="Brandl J."/>
            <person name="Frisvad J.C."/>
            <person name="Nielsen K.F."/>
            <person name="Lyhne E.K."/>
            <person name="Kogle M.E."/>
            <person name="Kuo A."/>
            <person name="Riley R."/>
            <person name="Clum A."/>
            <person name="Nolan M."/>
            <person name="Lipzen A."/>
            <person name="Salamov A."/>
            <person name="Henrissat B."/>
            <person name="Wiebenga A."/>
            <person name="De Vries R.P."/>
            <person name="Grigoriev I.V."/>
            <person name="Mortensen U.H."/>
            <person name="Andersen M.R."/>
            <person name="Baker S.E."/>
        </authorList>
    </citation>
    <scope>NUCLEOTIDE SEQUENCE [LARGE SCALE GENOMIC DNA]</scope>
    <source>
        <strain evidence="5 6">CBS 117.55</strain>
    </source>
</reference>
<dbReference type="AlphaFoldDB" id="A0A317W9F0"/>
<dbReference type="Gene3D" id="1.10.10.10">
    <property type="entry name" value="Winged helix-like DNA-binding domain superfamily/Winged helix DNA-binding domain"/>
    <property type="match status" value="1"/>
</dbReference>
<dbReference type="PROSITE" id="PS51683">
    <property type="entry name" value="SAM_OMT_II"/>
    <property type="match status" value="1"/>
</dbReference>
<keyword evidence="1 5" id="KW-0489">Methyltransferase</keyword>
<evidence type="ECO:0000256" key="3">
    <source>
        <dbReference type="ARBA" id="ARBA00022691"/>
    </source>
</evidence>
<dbReference type="InterPro" id="IPR036388">
    <property type="entry name" value="WH-like_DNA-bd_sf"/>
</dbReference>
<keyword evidence="6" id="KW-1185">Reference proteome</keyword>
<dbReference type="GeneID" id="37068116"/>
<dbReference type="GO" id="GO:0032259">
    <property type="term" value="P:methylation"/>
    <property type="evidence" value="ECO:0007669"/>
    <property type="project" value="UniProtKB-KW"/>
</dbReference>
<dbReference type="GO" id="GO:0044550">
    <property type="term" value="P:secondary metabolite biosynthetic process"/>
    <property type="evidence" value="ECO:0007669"/>
    <property type="project" value="UniProtKB-ARBA"/>
</dbReference>
<evidence type="ECO:0000259" key="4">
    <source>
        <dbReference type="Pfam" id="PF00891"/>
    </source>
</evidence>
<name>A0A317W9F0_9EURO</name>
<feature type="domain" description="O-methyltransferase C-terminal" evidence="4">
    <location>
        <begin position="225"/>
        <end position="376"/>
    </location>
</feature>
<keyword evidence="3" id="KW-0949">S-adenosyl-L-methionine</keyword>
<dbReference type="Proteomes" id="UP000247233">
    <property type="component" value="Unassembled WGS sequence"/>
</dbReference>
<dbReference type="InterPro" id="IPR016461">
    <property type="entry name" value="COMT-like"/>
</dbReference>
<dbReference type="InterPro" id="IPR036390">
    <property type="entry name" value="WH_DNA-bd_sf"/>
</dbReference>
<dbReference type="Gene3D" id="3.40.50.150">
    <property type="entry name" value="Vaccinia Virus protein VP39"/>
    <property type="match status" value="1"/>
</dbReference>
<accession>A0A317W9F0</accession>
<keyword evidence="2 5" id="KW-0808">Transferase</keyword>